<evidence type="ECO:0000256" key="1">
    <source>
        <dbReference type="ARBA" id="ARBA00004651"/>
    </source>
</evidence>
<organism evidence="10 11">
    <name type="scientific">Tessaracoccus palaemonis</name>
    <dbReference type="NCBI Taxonomy" id="2829499"/>
    <lineage>
        <taxon>Bacteria</taxon>
        <taxon>Bacillati</taxon>
        <taxon>Actinomycetota</taxon>
        <taxon>Actinomycetes</taxon>
        <taxon>Propionibacteriales</taxon>
        <taxon>Propionibacteriaceae</taxon>
        <taxon>Tessaracoccus</taxon>
    </lineage>
</organism>
<feature type="transmembrane region" description="Helical" evidence="7">
    <location>
        <begin position="21"/>
        <end position="43"/>
    </location>
</feature>
<evidence type="ECO:0000256" key="4">
    <source>
        <dbReference type="ARBA" id="ARBA00022989"/>
    </source>
</evidence>
<protein>
    <submittedName>
        <fullName evidence="10">ABC transporter permease</fullName>
    </submittedName>
</protein>
<evidence type="ECO:0000256" key="6">
    <source>
        <dbReference type="ARBA" id="ARBA00038076"/>
    </source>
</evidence>
<dbReference type="Pfam" id="PF12704">
    <property type="entry name" value="MacB_PCD"/>
    <property type="match status" value="1"/>
</dbReference>
<feature type="domain" description="MacB-like periplasmic core" evidence="9">
    <location>
        <begin position="21"/>
        <end position="248"/>
    </location>
</feature>
<dbReference type="PANTHER" id="PTHR30572:SF4">
    <property type="entry name" value="ABC TRANSPORTER PERMEASE YTRF"/>
    <property type="match status" value="1"/>
</dbReference>
<dbReference type="InterPro" id="IPR050250">
    <property type="entry name" value="Macrolide_Exporter_MacB"/>
</dbReference>
<feature type="transmembrane region" description="Helical" evidence="7">
    <location>
        <begin position="285"/>
        <end position="310"/>
    </location>
</feature>
<feature type="transmembrane region" description="Helical" evidence="7">
    <location>
        <begin position="370"/>
        <end position="392"/>
    </location>
</feature>
<evidence type="ECO:0000313" key="11">
    <source>
        <dbReference type="Proteomes" id="UP000824504"/>
    </source>
</evidence>
<feature type="transmembrane region" description="Helical" evidence="7">
    <location>
        <begin position="338"/>
        <end position="364"/>
    </location>
</feature>
<dbReference type="Proteomes" id="UP000824504">
    <property type="component" value="Chromosome"/>
</dbReference>
<comment type="subcellular location">
    <subcellularLocation>
        <location evidence="1">Cell membrane</location>
        <topology evidence="1">Multi-pass membrane protein</topology>
    </subcellularLocation>
</comment>
<dbReference type="InterPro" id="IPR025857">
    <property type="entry name" value="MacB_PCD"/>
</dbReference>
<keyword evidence="4 7" id="KW-1133">Transmembrane helix</keyword>
<keyword evidence="11" id="KW-1185">Reference proteome</keyword>
<evidence type="ECO:0000313" key="10">
    <source>
        <dbReference type="EMBL" id="QXT63314.1"/>
    </source>
</evidence>
<dbReference type="PANTHER" id="PTHR30572">
    <property type="entry name" value="MEMBRANE COMPONENT OF TRANSPORTER-RELATED"/>
    <property type="match status" value="1"/>
</dbReference>
<dbReference type="Pfam" id="PF02687">
    <property type="entry name" value="FtsX"/>
    <property type="match status" value="1"/>
</dbReference>
<dbReference type="EMBL" id="CP079216">
    <property type="protein sequence ID" value="QXT63314.1"/>
    <property type="molecule type" value="Genomic_DNA"/>
</dbReference>
<evidence type="ECO:0000256" key="5">
    <source>
        <dbReference type="ARBA" id="ARBA00023136"/>
    </source>
</evidence>
<comment type="similarity">
    <text evidence="6">Belongs to the ABC-4 integral membrane protein family.</text>
</comment>
<accession>A0ABX8SQ34</accession>
<sequence length="409" mass="41810">MSFGQTFKVALEAVRLNRTRSILTILGIMIGIASVTLSVGLGLGAQQSVKDQISALGSNLLIISPGSSTSDGVRGGFGSATTLTRADAEALASSDVAPSISGVAPVASSSQTLSANDTTWTSTVVAATPSWLDVRSRTVSVGRFLTDEDVSENARNIVLGPDTAEELFGSAAIAVGQTVSINGADFQVVGVLESTGSTSDTSSEDDTVLMPWSTAALTVGTSASTVSTIYITAEDEAHLSAAYQEATAALTTRHDLTADDDADFSITTQESLVSAATSTEQTMTILLGGIAAISLLVGGIGVMNIMLVSVTERIREIGLRKALGARQHTIRNQFLTEAAVLGFTGGVLGLGIAFLGAWLLPALLDQPVTLAGWAIVGSLVVAVGVGLVAGVYPASRAAKLAPIDALRRD</sequence>
<gene>
    <name evidence="10" type="ORF">KDB89_02175</name>
</gene>
<keyword evidence="2" id="KW-1003">Cell membrane</keyword>
<evidence type="ECO:0000256" key="7">
    <source>
        <dbReference type="SAM" id="Phobius"/>
    </source>
</evidence>
<reference evidence="10 11" key="1">
    <citation type="submission" date="2021-07" db="EMBL/GenBank/DDBJ databases">
        <title>complete genome sequencing of Tessaracoccus sp.J1M15.</title>
        <authorList>
            <person name="Bae J.-W."/>
            <person name="Kim D.-y."/>
        </authorList>
    </citation>
    <scope>NUCLEOTIDE SEQUENCE [LARGE SCALE GENOMIC DNA]</scope>
    <source>
        <strain evidence="10 11">J1M15</strain>
    </source>
</reference>
<feature type="domain" description="ABC3 transporter permease C-terminal" evidence="8">
    <location>
        <begin position="290"/>
        <end position="402"/>
    </location>
</feature>
<name>A0ABX8SQ34_9ACTN</name>
<proteinExistence type="inferred from homology"/>
<dbReference type="RefSeq" id="WP_219083095.1">
    <property type="nucleotide sequence ID" value="NZ_CP079216.1"/>
</dbReference>
<keyword evidence="5 7" id="KW-0472">Membrane</keyword>
<evidence type="ECO:0000259" key="9">
    <source>
        <dbReference type="Pfam" id="PF12704"/>
    </source>
</evidence>
<evidence type="ECO:0000259" key="8">
    <source>
        <dbReference type="Pfam" id="PF02687"/>
    </source>
</evidence>
<dbReference type="InterPro" id="IPR003838">
    <property type="entry name" value="ABC3_permease_C"/>
</dbReference>
<keyword evidence="3 7" id="KW-0812">Transmembrane</keyword>
<evidence type="ECO:0000256" key="2">
    <source>
        <dbReference type="ARBA" id="ARBA00022475"/>
    </source>
</evidence>
<evidence type="ECO:0000256" key="3">
    <source>
        <dbReference type="ARBA" id="ARBA00022692"/>
    </source>
</evidence>